<dbReference type="PANTHER" id="PTHR43861:SF1">
    <property type="entry name" value="TRANS-ACONITATE 2-METHYLTRANSFERASE"/>
    <property type="match status" value="1"/>
</dbReference>
<evidence type="ECO:0000313" key="5">
    <source>
        <dbReference type="Proteomes" id="UP000515860"/>
    </source>
</evidence>
<evidence type="ECO:0000256" key="1">
    <source>
        <dbReference type="ARBA" id="ARBA00022603"/>
    </source>
</evidence>
<gene>
    <name evidence="4" type="ORF">H9Q79_12290</name>
</gene>
<keyword evidence="1 4" id="KW-0489">Methyltransferase</keyword>
<dbReference type="EMBL" id="CP060635">
    <property type="protein sequence ID" value="QNM07694.1"/>
    <property type="molecule type" value="Genomic_DNA"/>
</dbReference>
<reference evidence="4 5" key="1">
    <citation type="submission" date="2020-08" db="EMBL/GenBank/DDBJ databases">
        <authorList>
            <person name="Liu C."/>
            <person name="Sun Q."/>
        </authorList>
    </citation>
    <scope>NUCLEOTIDE SEQUENCE [LARGE SCALE GENOMIC DNA]</scope>
    <source>
        <strain evidence="4 5">NSJ-29</strain>
    </source>
</reference>
<name>A0A7G9GA62_9FIRM</name>
<keyword evidence="2 4" id="KW-0808">Transferase</keyword>
<dbReference type="InterPro" id="IPR041698">
    <property type="entry name" value="Methyltransf_25"/>
</dbReference>
<evidence type="ECO:0000259" key="3">
    <source>
        <dbReference type="Pfam" id="PF13649"/>
    </source>
</evidence>
<dbReference type="Pfam" id="PF13649">
    <property type="entry name" value="Methyltransf_25"/>
    <property type="match status" value="1"/>
</dbReference>
<organism evidence="4 5">
    <name type="scientific">Wansuia hejianensis</name>
    <dbReference type="NCBI Taxonomy" id="2763667"/>
    <lineage>
        <taxon>Bacteria</taxon>
        <taxon>Bacillati</taxon>
        <taxon>Bacillota</taxon>
        <taxon>Clostridia</taxon>
        <taxon>Lachnospirales</taxon>
        <taxon>Lachnospiraceae</taxon>
        <taxon>Wansuia</taxon>
    </lineage>
</organism>
<dbReference type="InterPro" id="IPR029063">
    <property type="entry name" value="SAM-dependent_MTases_sf"/>
</dbReference>
<dbReference type="GO" id="GO:0032259">
    <property type="term" value="P:methylation"/>
    <property type="evidence" value="ECO:0007669"/>
    <property type="project" value="UniProtKB-KW"/>
</dbReference>
<evidence type="ECO:0000313" key="4">
    <source>
        <dbReference type="EMBL" id="QNM07694.1"/>
    </source>
</evidence>
<dbReference type="KEGG" id="whj:H9Q79_12290"/>
<evidence type="ECO:0000256" key="2">
    <source>
        <dbReference type="ARBA" id="ARBA00022679"/>
    </source>
</evidence>
<dbReference type="SUPFAM" id="SSF53335">
    <property type="entry name" value="S-adenosyl-L-methionine-dependent methyltransferases"/>
    <property type="match status" value="1"/>
</dbReference>
<dbReference type="GO" id="GO:0008168">
    <property type="term" value="F:methyltransferase activity"/>
    <property type="evidence" value="ECO:0007669"/>
    <property type="project" value="UniProtKB-KW"/>
</dbReference>
<protein>
    <submittedName>
        <fullName evidence="4">Class I SAM-dependent methyltransferase</fullName>
    </submittedName>
</protein>
<sequence length="196" mass="22505">MDSLDYYERYAIPYYEQTIDLDMTGVMQPFIELMPEGAEVLDLGCGSGRDTVTLQEQGYLVTPMDGAKRMCELAEIYTDGDVLHLTFEEMDFDEVFDGIWACASLLHVPSDEMPDIMKKVLAALKPGGILYFSVYEGDRDGMYGGRYYCDYTKSGIRRLMSQFDNAEILDIWTTDDVRQDISDRQWLNVLVKKEEE</sequence>
<dbReference type="CDD" id="cd02440">
    <property type="entry name" value="AdoMet_MTases"/>
    <property type="match status" value="1"/>
</dbReference>
<dbReference type="Proteomes" id="UP000515860">
    <property type="component" value="Chromosome"/>
</dbReference>
<dbReference type="Gene3D" id="3.40.50.150">
    <property type="entry name" value="Vaccinia Virus protein VP39"/>
    <property type="match status" value="1"/>
</dbReference>
<keyword evidence="5" id="KW-1185">Reference proteome</keyword>
<proteinExistence type="predicted"/>
<dbReference type="PANTHER" id="PTHR43861">
    <property type="entry name" value="TRANS-ACONITATE 2-METHYLTRANSFERASE-RELATED"/>
    <property type="match status" value="1"/>
</dbReference>
<dbReference type="AlphaFoldDB" id="A0A7G9GA62"/>
<feature type="domain" description="Methyltransferase" evidence="3">
    <location>
        <begin position="40"/>
        <end position="128"/>
    </location>
</feature>
<dbReference type="RefSeq" id="WP_118648110.1">
    <property type="nucleotide sequence ID" value="NZ_CP060635.1"/>
</dbReference>
<accession>A0A7G9GA62</accession>